<dbReference type="Gene3D" id="3.30.70.141">
    <property type="entry name" value="Nucleoside diphosphate kinase-like domain"/>
    <property type="match status" value="1"/>
</dbReference>
<dbReference type="RefSeq" id="WP_271715914.1">
    <property type="nucleotide sequence ID" value="NZ_AP024169.1"/>
</dbReference>
<gene>
    <name evidence="14" type="ORF">bsdtb5_20110</name>
</gene>
<feature type="active site" description="Pros-phosphohistidine intermediate" evidence="11">
    <location>
        <position position="115"/>
    </location>
</feature>
<feature type="binding site" evidence="11">
    <location>
        <position position="112"/>
    </location>
    <ligand>
        <name>ATP</name>
        <dbReference type="ChEBI" id="CHEBI:30616"/>
    </ligand>
</feature>
<dbReference type="FunFam" id="3.30.70.141:FF:000017">
    <property type="entry name" value="Nucleoside diphosphate kinase"/>
    <property type="match status" value="1"/>
</dbReference>
<keyword evidence="8" id="KW-0067">ATP-binding</keyword>
<dbReference type="AlphaFoldDB" id="A0A7R7EKT4"/>
<evidence type="ECO:0000256" key="1">
    <source>
        <dbReference type="ARBA" id="ARBA00001946"/>
    </source>
</evidence>
<feature type="binding site" evidence="11">
    <location>
        <position position="102"/>
    </location>
    <ligand>
        <name>ATP</name>
        <dbReference type="ChEBI" id="CHEBI:30616"/>
    </ligand>
</feature>
<feature type="binding site" evidence="11">
    <location>
        <position position="91"/>
    </location>
    <ligand>
        <name>ATP</name>
        <dbReference type="ChEBI" id="CHEBI:30616"/>
    </ligand>
</feature>
<dbReference type="CDD" id="cd04413">
    <property type="entry name" value="NDPk_I"/>
    <property type="match status" value="1"/>
</dbReference>
<evidence type="ECO:0000313" key="15">
    <source>
        <dbReference type="Proteomes" id="UP000595897"/>
    </source>
</evidence>
<dbReference type="PROSITE" id="PS51374">
    <property type="entry name" value="NDPK_LIKE"/>
    <property type="match status" value="1"/>
</dbReference>
<evidence type="ECO:0000256" key="2">
    <source>
        <dbReference type="ARBA" id="ARBA00008142"/>
    </source>
</evidence>
<feature type="domain" description="Nucleoside diphosphate kinase-like" evidence="13">
    <location>
        <begin position="1"/>
        <end position="138"/>
    </location>
</feature>
<dbReference type="GO" id="GO:0006241">
    <property type="term" value="P:CTP biosynthetic process"/>
    <property type="evidence" value="ECO:0007669"/>
    <property type="project" value="InterPro"/>
</dbReference>
<dbReference type="GO" id="GO:0005524">
    <property type="term" value="F:ATP binding"/>
    <property type="evidence" value="ECO:0007669"/>
    <property type="project" value="UniProtKB-KW"/>
</dbReference>
<dbReference type="GO" id="GO:0006228">
    <property type="term" value="P:UTP biosynthetic process"/>
    <property type="evidence" value="ECO:0007669"/>
    <property type="project" value="InterPro"/>
</dbReference>
<evidence type="ECO:0000256" key="3">
    <source>
        <dbReference type="ARBA" id="ARBA00012966"/>
    </source>
</evidence>
<protein>
    <recommendedName>
        <fullName evidence="3">nucleoside-diphosphate kinase</fullName>
        <ecNumber evidence="3">2.7.4.6</ecNumber>
    </recommendedName>
</protein>
<feature type="binding site" evidence="11">
    <location>
        <position position="57"/>
    </location>
    <ligand>
        <name>ATP</name>
        <dbReference type="ChEBI" id="CHEBI:30616"/>
    </ligand>
</feature>
<keyword evidence="4" id="KW-0808">Transferase</keyword>
<keyword evidence="15" id="KW-1185">Reference proteome</keyword>
<dbReference type="EC" id="2.7.4.6" evidence="3"/>
<keyword evidence="9" id="KW-0460">Magnesium</keyword>
<keyword evidence="7 14" id="KW-0418">Kinase</keyword>
<feature type="binding site" evidence="11">
    <location>
        <position position="85"/>
    </location>
    <ligand>
        <name>ATP</name>
        <dbReference type="ChEBI" id="CHEBI:30616"/>
    </ligand>
</feature>
<name>A0A7R7EKT4_9FIRM</name>
<evidence type="ECO:0000256" key="11">
    <source>
        <dbReference type="PROSITE-ProRule" id="PRU00706"/>
    </source>
</evidence>
<keyword evidence="10" id="KW-0546">Nucleotide metabolism</keyword>
<proteinExistence type="inferred from homology"/>
<evidence type="ECO:0000256" key="12">
    <source>
        <dbReference type="RuleBase" id="RU004011"/>
    </source>
</evidence>
<comment type="similarity">
    <text evidence="2 11 12">Belongs to the NDK family.</text>
</comment>
<dbReference type="SUPFAM" id="SSF54919">
    <property type="entry name" value="Nucleoside diphosphate kinase, NDK"/>
    <property type="match status" value="1"/>
</dbReference>
<sequence length="138" mass="15529">MERTLVIIKPEAVAKKLVGKIISIYEDNRLEIIHAHRVLATKEVLEKHYEAHKGKDFFDGLVQFMSSSEVVVLILEGENVVDIVREINGATNPQKALPGTIRYMFGETIEANAVHGSESVEAAENEIAIWRDLIRFES</sequence>
<dbReference type="GO" id="GO:0004550">
    <property type="term" value="F:nucleoside diphosphate kinase activity"/>
    <property type="evidence" value="ECO:0007669"/>
    <property type="project" value="UniProtKB-EC"/>
</dbReference>
<keyword evidence="6" id="KW-0547">Nucleotide-binding</keyword>
<evidence type="ECO:0000256" key="4">
    <source>
        <dbReference type="ARBA" id="ARBA00022679"/>
    </source>
</evidence>
<dbReference type="PANTHER" id="PTHR11349">
    <property type="entry name" value="NUCLEOSIDE DIPHOSPHATE KINASE"/>
    <property type="match status" value="1"/>
</dbReference>
<evidence type="ECO:0000256" key="10">
    <source>
        <dbReference type="ARBA" id="ARBA00023080"/>
    </source>
</evidence>
<evidence type="ECO:0000256" key="8">
    <source>
        <dbReference type="ARBA" id="ARBA00022840"/>
    </source>
</evidence>
<dbReference type="InterPro" id="IPR001564">
    <property type="entry name" value="Nucleoside_diP_kinase"/>
</dbReference>
<keyword evidence="5" id="KW-0479">Metal-binding</keyword>
<dbReference type="EMBL" id="AP024169">
    <property type="protein sequence ID" value="BCN30716.1"/>
    <property type="molecule type" value="Genomic_DNA"/>
</dbReference>
<dbReference type="PRINTS" id="PR01243">
    <property type="entry name" value="NUCDPKINASE"/>
</dbReference>
<reference evidence="14 15" key="1">
    <citation type="submission" date="2020-11" db="EMBL/GenBank/DDBJ databases">
        <title>Draft genome sequencing of a Lachnospiraceae strain isolated from anoxic soil subjected to BSD treatment.</title>
        <authorList>
            <person name="Uek A."/>
            <person name="Tonouchi A."/>
        </authorList>
    </citation>
    <scope>NUCLEOTIDE SEQUENCE [LARGE SCALE GENOMIC DNA]</scope>
    <source>
        <strain evidence="14 15">TB5</strain>
    </source>
</reference>
<organism evidence="14 15">
    <name type="scientific">Anaeromicropila herbilytica</name>
    <dbReference type="NCBI Taxonomy" id="2785025"/>
    <lineage>
        <taxon>Bacteria</taxon>
        <taxon>Bacillati</taxon>
        <taxon>Bacillota</taxon>
        <taxon>Clostridia</taxon>
        <taxon>Lachnospirales</taxon>
        <taxon>Lachnospiraceae</taxon>
        <taxon>Anaeromicropila</taxon>
    </lineage>
</organism>
<dbReference type="NCBIfam" id="NF001908">
    <property type="entry name" value="PRK00668.1"/>
    <property type="match status" value="1"/>
</dbReference>
<evidence type="ECO:0000256" key="6">
    <source>
        <dbReference type="ARBA" id="ARBA00022741"/>
    </source>
</evidence>
<evidence type="ECO:0000259" key="13">
    <source>
        <dbReference type="SMART" id="SM00562"/>
    </source>
</evidence>
<evidence type="ECO:0000256" key="9">
    <source>
        <dbReference type="ARBA" id="ARBA00022842"/>
    </source>
</evidence>
<evidence type="ECO:0000256" key="5">
    <source>
        <dbReference type="ARBA" id="ARBA00022723"/>
    </source>
</evidence>
<dbReference type="Proteomes" id="UP000595897">
    <property type="component" value="Chromosome"/>
</dbReference>
<evidence type="ECO:0000313" key="14">
    <source>
        <dbReference type="EMBL" id="BCN30716.1"/>
    </source>
</evidence>
<dbReference type="GO" id="GO:0046872">
    <property type="term" value="F:metal ion binding"/>
    <property type="evidence" value="ECO:0007669"/>
    <property type="project" value="UniProtKB-KW"/>
</dbReference>
<dbReference type="Pfam" id="PF00334">
    <property type="entry name" value="NDK"/>
    <property type="match status" value="1"/>
</dbReference>
<dbReference type="KEGG" id="ahb:bsdtb5_20110"/>
<dbReference type="SMART" id="SM00562">
    <property type="entry name" value="NDK"/>
    <property type="match status" value="1"/>
</dbReference>
<comment type="cofactor">
    <cofactor evidence="1">
        <name>Mg(2+)</name>
        <dbReference type="ChEBI" id="CHEBI:18420"/>
    </cofactor>
</comment>
<accession>A0A7R7EKT4</accession>
<feature type="binding site" evidence="11">
    <location>
        <position position="9"/>
    </location>
    <ligand>
        <name>ATP</name>
        <dbReference type="ChEBI" id="CHEBI:30616"/>
    </ligand>
</feature>
<dbReference type="GO" id="GO:0006183">
    <property type="term" value="P:GTP biosynthetic process"/>
    <property type="evidence" value="ECO:0007669"/>
    <property type="project" value="InterPro"/>
</dbReference>
<evidence type="ECO:0000256" key="7">
    <source>
        <dbReference type="ARBA" id="ARBA00022777"/>
    </source>
</evidence>
<dbReference type="InterPro" id="IPR036850">
    <property type="entry name" value="NDK-like_dom_sf"/>
</dbReference>
<dbReference type="InterPro" id="IPR034907">
    <property type="entry name" value="NDK-like_dom"/>
</dbReference>